<gene>
    <name evidence="3" type="ORF">SAMN04488544_0400</name>
</gene>
<sequence>MKVVLIDAFDSFVYIIEQYLAELGAEPVVIRSDPGNSDRVRDLAPDVLVLGPGPGHPLDSGHVELVREFAGEVPLLGVCLGHQAIGAAYGATVSPAAHIMHGKTSTLDHDGRGMFRGADRDQVVTRYHSLVVEDSTLPNQLEVSARSRDDGYIMGLRHRELPVESVQFHPESITTQSGIGLFRSFLETYVGERTGEEPLHPRDPSRTP</sequence>
<dbReference type="GO" id="GO:0005829">
    <property type="term" value="C:cytosol"/>
    <property type="evidence" value="ECO:0007669"/>
    <property type="project" value="TreeGrafter"/>
</dbReference>
<organism evidence="3 4">
    <name type="scientific">Microlunatus sagamiharensis</name>
    <dbReference type="NCBI Taxonomy" id="546874"/>
    <lineage>
        <taxon>Bacteria</taxon>
        <taxon>Bacillati</taxon>
        <taxon>Actinomycetota</taxon>
        <taxon>Actinomycetes</taxon>
        <taxon>Propionibacteriales</taxon>
        <taxon>Propionibacteriaceae</taxon>
        <taxon>Microlunatus</taxon>
    </lineage>
</organism>
<dbReference type="Pfam" id="PF00117">
    <property type="entry name" value="GATase"/>
    <property type="match status" value="1"/>
</dbReference>
<keyword evidence="1" id="KW-0315">Glutamine amidotransferase</keyword>
<evidence type="ECO:0000259" key="2">
    <source>
        <dbReference type="Pfam" id="PF00117"/>
    </source>
</evidence>
<dbReference type="PANTHER" id="PTHR43418:SF4">
    <property type="entry name" value="MULTIFUNCTIONAL TRYPTOPHAN BIOSYNTHESIS PROTEIN"/>
    <property type="match status" value="1"/>
</dbReference>
<dbReference type="Proteomes" id="UP000198825">
    <property type="component" value="Chromosome I"/>
</dbReference>
<evidence type="ECO:0000313" key="4">
    <source>
        <dbReference type="Proteomes" id="UP000198825"/>
    </source>
</evidence>
<dbReference type="CDD" id="cd01743">
    <property type="entry name" value="GATase1_Anthranilate_Synthase"/>
    <property type="match status" value="1"/>
</dbReference>
<feature type="domain" description="Glutamine amidotransferase" evidence="2">
    <location>
        <begin position="4"/>
        <end position="186"/>
    </location>
</feature>
<dbReference type="InterPro" id="IPR017926">
    <property type="entry name" value="GATASE"/>
</dbReference>
<keyword evidence="4" id="KW-1185">Reference proteome</keyword>
<dbReference type="InterPro" id="IPR006221">
    <property type="entry name" value="TrpG/PapA_dom"/>
</dbReference>
<dbReference type="PANTHER" id="PTHR43418">
    <property type="entry name" value="MULTIFUNCTIONAL TRYPTOPHAN BIOSYNTHESIS PROTEIN-RELATED"/>
    <property type="match status" value="1"/>
</dbReference>
<dbReference type="Gene3D" id="3.40.50.880">
    <property type="match status" value="1"/>
</dbReference>
<dbReference type="GO" id="GO:0004049">
    <property type="term" value="F:anthranilate synthase activity"/>
    <property type="evidence" value="ECO:0007669"/>
    <property type="project" value="TreeGrafter"/>
</dbReference>
<dbReference type="GO" id="GO:0000162">
    <property type="term" value="P:L-tryptophan biosynthetic process"/>
    <property type="evidence" value="ECO:0007669"/>
    <property type="project" value="TreeGrafter"/>
</dbReference>
<name>A0A1H2LKL9_9ACTN</name>
<dbReference type="PRINTS" id="PR00096">
    <property type="entry name" value="GATASE"/>
</dbReference>
<dbReference type="OrthoDB" id="9803598at2"/>
<protein>
    <submittedName>
        <fullName evidence="3">Anthranilate synthase, component II</fullName>
    </submittedName>
</protein>
<accession>A0A1H2LKL9</accession>
<dbReference type="STRING" id="546874.SAMN04488544_0400"/>
<evidence type="ECO:0000256" key="1">
    <source>
        <dbReference type="ARBA" id="ARBA00022962"/>
    </source>
</evidence>
<dbReference type="AlphaFoldDB" id="A0A1H2LKL9"/>
<dbReference type="SUPFAM" id="SSF52317">
    <property type="entry name" value="Class I glutamine amidotransferase-like"/>
    <property type="match status" value="1"/>
</dbReference>
<proteinExistence type="predicted"/>
<evidence type="ECO:0000313" key="3">
    <source>
        <dbReference type="EMBL" id="SDU81469.1"/>
    </source>
</evidence>
<dbReference type="FunFam" id="3.40.50.880:FF:000003">
    <property type="entry name" value="Anthranilate synthase component II"/>
    <property type="match status" value="1"/>
</dbReference>
<dbReference type="NCBIfam" id="TIGR00566">
    <property type="entry name" value="trpG_papA"/>
    <property type="match status" value="1"/>
</dbReference>
<dbReference type="PRINTS" id="PR00097">
    <property type="entry name" value="ANTSNTHASEII"/>
</dbReference>
<dbReference type="InterPro" id="IPR029062">
    <property type="entry name" value="Class_I_gatase-like"/>
</dbReference>
<dbReference type="EMBL" id="LT629799">
    <property type="protein sequence ID" value="SDU81469.1"/>
    <property type="molecule type" value="Genomic_DNA"/>
</dbReference>
<dbReference type="PRINTS" id="PR00099">
    <property type="entry name" value="CPSGATASE"/>
</dbReference>
<dbReference type="InterPro" id="IPR050472">
    <property type="entry name" value="Anth_synth/Amidotransfase"/>
</dbReference>
<reference evidence="4" key="1">
    <citation type="submission" date="2016-10" db="EMBL/GenBank/DDBJ databases">
        <authorList>
            <person name="Varghese N."/>
            <person name="Submissions S."/>
        </authorList>
    </citation>
    <scope>NUCLEOTIDE SEQUENCE [LARGE SCALE GENOMIC DNA]</scope>
    <source>
        <strain evidence="4">DSM 21743</strain>
    </source>
</reference>
<dbReference type="RefSeq" id="WP_091072924.1">
    <property type="nucleotide sequence ID" value="NZ_LT629799.1"/>
</dbReference>
<dbReference type="PROSITE" id="PS51273">
    <property type="entry name" value="GATASE_TYPE_1"/>
    <property type="match status" value="1"/>
</dbReference>